<gene>
    <name evidence="2" type="ORF">RZN69_16475</name>
</gene>
<organism evidence="2 3">
    <name type="scientific">Rubellicoccus peritrichatus</name>
    <dbReference type="NCBI Taxonomy" id="3080537"/>
    <lineage>
        <taxon>Bacteria</taxon>
        <taxon>Pseudomonadati</taxon>
        <taxon>Verrucomicrobiota</taxon>
        <taxon>Opitutia</taxon>
        <taxon>Puniceicoccales</taxon>
        <taxon>Cerasicoccaceae</taxon>
        <taxon>Rubellicoccus</taxon>
    </lineage>
</organism>
<dbReference type="Proteomes" id="UP001304300">
    <property type="component" value="Chromosome"/>
</dbReference>
<dbReference type="KEGG" id="puo:RZN69_16475"/>
<evidence type="ECO:0000256" key="1">
    <source>
        <dbReference type="SAM" id="Phobius"/>
    </source>
</evidence>
<evidence type="ECO:0000313" key="2">
    <source>
        <dbReference type="EMBL" id="WOO40217.1"/>
    </source>
</evidence>
<dbReference type="AlphaFoldDB" id="A0AAQ3QUW2"/>
<dbReference type="RefSeq" id="WP_317832365.1">
    <property type="nucleotide sequence ID" value="NZ_CP136920.1"/>
</dbReference>
<reference evidence="2 3" key="1">
    <citation type="submission" date="2023-10" db="EMBL/GenBank/DDBJ databases">
        <title>Rubellicoccus peritrichatus gen. nov., sp. nov., isolated from an algae of coral reef tank.</title>
        <authorList>
            <person name="Luo J."/>
        </authorList>
    </citation>
    <scope>NUCLEOTIDE SEQUENCE [LARGE SCALE GENOMIC DNA]</scope>
    <source>
        <strain evidence="2 3">CR14</strain>
    </source>
</reference>
<protein>
    <submittedName>
        <fullName evidence="2">Uncharacterized protein</fullName>
    </submittedName>
</protein>
<evidence type="ECO:0000313" key="3">
    <source>
        <dbReference type="Proteomes" id="UP001304300"/>
    </source>
</evidence>
<keyword evidence="1" id="KW-0472">Membrane</keyword>
<dbReference type="EMBL" id="CP136920">
    <property type="protein sequence ID" value="WOO40217.1"/>
    <property type="molecule type" value="Genomic_DNA"/>
</dbReference>
<sequence length="52" mass="5998">MTEQKKKRNWRLTLWIPVVLAFVLVIVAWSILINIAANNPTERIPIANSEEP</sequence>
<proteinExistence type="predicted"/>
<keyword evidence="3" id="KW-1185">Reference proteome</keyword>
<keyword evidence="1" id="KW-0812">Transmembrane</keyword>
<feature type="transmembrane region" description="Helical" evidence="1">
    <location>
        <begin position="12"/>
        <end position="32"/>
    </location>
</feature>
<accession>A0AAQ3QUW2</accession>
<name>A0AAQ3QUW2_9BACT</name>
<keyword evidence="1" id="KW-1133">Transmembrane helix</keyword>